<evidence type="ECO:0000259" key="7">
    <source>
        <dbReference type="PROSITE" id="PS51462"/>
    </source>
</evidence>
<dbReference type="InterPro" id="IPR020084">
    <property type="entry name" value="NUDIX_hydrolase_CS"/>
</dbReference>
<dbReference type="PROSITE" id="PS00893">
    <property type="entry name" value="NUDIX_BOX"/>
    <property type="match status" value="1"/>
</dbReference>
<keyword evidence="9" id="KW-1185">Reference proteome</keyword>
<evidence type="ECO:0000256" key="6">
    <source>
        <dbReference type="RuleBase" id="RU003476"/>
    </source>
</evidence>
<name>A0A1H8S175_9BACI</name>
<dbReference type="InterPro" id="IPR015797">
    <property type="entry name" value="NUDIX_hydrolase-like_dom_sf"/>
</dbReference>
<dbReference type="SUPFAM" id="SSF55811">
    <property type="entry name" value="Nudix"/>
    <property type="match status" value="1"/>
</dbReference>
<protein>
    <submittedName>
        <fullName evidence="8">8-oxo-dGTP diphosphatase</fullName>
    </submittedName>
</protein>
<dbReference type="InterPro" id="IPR000086">
    <property type="entry name" value="NUDIX_hydrolase_dom"/>
</dbReference>
<evidence type="ECO:0000256" key="4">
    <source>
        <dbReference type="ARBA" id="ARBA00022801"/>
    </source>
</evidence>
<dbReference type="CDD" id="cd04665">
    <property type="entry name" value="NUDIX_RppH"/>
    <property type="match status" value="1"/>
</dbReference>
<dbReference type="PRINTS" id="PR00502">
    <property type="entry name" value="NUDIXFAMILY"/>
</dbReference>
<proteinExistence type="inferred from homology"/>
<keyword evidence="4 6" id="KW-0378">Hydrolase</keyword>
<evidence type="ECO:0000256" key="2">
    <source>
        <dbReference type="ARBA" id="ARBA00005582"/>
    </source>
</evidence>
<evidence type="ECO:0000313" key="9">
    <source>
        <dbReference type="Proteomes" id="UP000199300"/>
    </source>
</evidence>
<evidence type="ECO:0000256" key="5">
    <source>
        <dbReference type="ARBA" id="ARBA00022842"/>
    </source>
</evidence>
<sequence>MKVAMPMYSFKDYYQNTVKLSFEFNPFSTNPRHVFVICRLNNSWLLTKHRGRGLEFPGGKVEPGETAQQAAIREIKEETGGLVKKISYLGQYCVDGKSELVIKNIYFAQILKLELQDTYYETDGPILLDVLPSNLINQKLYSFIMKDKVLEKSLLKIEEEFL</sequence>
<comment type="cofactor">
    <cofactor evidence="1">
        <name>Mg(2+)</name>
        <dbReference type="ChEBI" id="CHEBI:18420"/>
    </cofactor>
</comment>
<dbReference type="InterPro" id="IPR014078">
    <property type="entry name" value="Nudix_YtkD"/>
</dbReference>
<dbReference type="PANTHER" id="PTHR43758:SF8">
    <property type="entry name" value="8-OXO-DGTP DIPHOSPHATASE YTKD-RELATED"/>
    <property type="match status" value="1"/>
</dbReference>
<dbReference type="PROSITE" id="PS51462">
    <property type="entry name" value="NUDIX"/>
    <property type="match status" value="1"/>
</dbReference>
<evidence type="ECO:0000313" key="8">
    <source>
        <dbReference type="EMBL" id="SEO72385.1"/>
    </source>
</evidence>
<dbReference type="GO" id="GO:0046872">
    <property type="term" value="F:metal ion binding"/>
    <property type="evidence" value="ECO:0007669"/>
    <property type="project" value="UniProtKB-KW"/>
</dbReference>
<feature type="domain" description="Nudix hydrolase" evidence="7">
    <location>
        <begin position="27"/>
        <end position="153"/>
    </location>
</feature>
<dbReference type="NCBIfam" id="TIGR02705">
    <property type="entry name" value="nudix_YtkD"/>
    <property type="match status" value="1"/>
</dbReference>
<organism evidence="8 9">
    <name type="scientific">Amphibacillus marinus</name>
    <dbReference type="NCBI Taxonomy" id="872970"/>
    <lineage>
        <taxon>Bacteria</taxon>
        <taxon>Bacillati</taxon>
        <taxon>Bacillota</taxon>
        <taxon>Bacilli</taxon>
        <taxon>Bacillales</taxon>
        <taxon>Bacillaceae</taxon>
        <taxon>Amphibacillus</taxon>
    </lineage>
</organism>
<gene>
    <name evidence="8" type="ORF">SAMN04488134_111118</name>
</gene>
<comment type="similarity">
    <text evidence="2 6">Belongs to the Nudix hydrolase family.</text>
</comment>
<dbReference type="STRING" id="872970.SAMN04488134_111118"/>
<dbReference type="GO" id="GO:0016818">
    <property type="term" value="F:hydrolase activity, acting on acid anhydrides, in phosphorus-containing anhydrides"/>
    <property type="evidence" value="ECO:0007669"/>
    <property type="project" value="TreeGrafter"/>
</dbReference>
<dbReference type="AlphaFoldDB" id="A0A1H8S175"/>
<accession>A0A1H8S175</accession>
<dbReference type="Gene3D" id="3.90.79.10">
    <property type="entry name" value="Nucleoside Triphosphate Pyrophosphohydrolase"/>
    <property type="match status" value="1"/>
</dbReference>
<dbReference type="Pfam" id="PF00293">
    <property type="entry name" value="NUDIX"/>
    <property type="match status" value="1"/>
</dbReference>
<dbReference type="EMBL" id="FODJ01000011">
    <property type="protein sequence ID" value="SEO72385.1"/>
    <property type="molecule type" value="Genomic_DNA"/>
</dbReference>
<dbReference type="PANTHER" id="PTHR43758">
    <property type="entry name" value="7,8-DIHYDRO-8-OXOGUANINE TRIPHOSPHATASE"/>
    <property type="match status" value="1"/>
</dbReference>
<evidence type="ECO:0000256" key="3">
    <source>
        <dbReference type="ARBA" id="ARBA00022723"/>
    </source>
</evidence>
<dbReference type="InterPro" id="IPR020476">
    <property type="entry name" value="Nudix_hydrolase"/>
</dbReference>
<dbReference type="Proteomes" id="UP000199300">
    <property type="component" value="Unassembled WGS sequence"/>
</dbReference>
<keyword evidence="3" id="KW-0479">Metal-binding</keyword>
<reference evidence="8 9" key="1">
    <citation type="submission" date="2016-10" db="EMBL/GenBank/DDBJ databases">
        <authorList>
            <person name="de Groot N.N."/>
        </authorList>
    </citation>
    <scope>NUCLEOTIDE SEQUENCE [LARGE SCALE GENOMIC DNA]</scope>
    <source>
        <strain evidence="8 9">CGMCC 1.10434</strain>
    </source>
</reference>
<dbReference type="GO" id="GO:0005737">
    <property type="term" value="C:cytoplasm"/>
    <property type="evidence" value="ECO:0007669"/>
    <property type="project" value="TreeGrafter"/>
</dbReference>
<keyword evidence="5" id="KW-0460">Magnesium</keyword>
<evidence type="ECO:0000256" key="1">
    <source>
        <dbReference type="ARBA" id="ARBA00001946"/>
    </source>
</evidence>